<comment type="caution">
    <text evidence="2">The sequence shown here is derived from an EMBL/GenBank/DDBJ whole genome shotgun (WGS) entry which is preliminary data.</text>
</comment>
<dbReference type="Proteomes" id="UP000663864">
    <property type="component" value="Unassembled WGS sequence"/>
</dbReference>
<feature type="region of interest" description="Disordered" evidence="1">
    <location>
        <begin position="1"/>
        <end position="25"/>
    </location>
</feature>
<dbReference type="EMBL" id="CAJNOT010015287">
    <property type="protein sequence ID" value="CAF1545903.1"/>
    <property type="molecule type" value="Genomic_DNA"/>
</dbReference>
<protein>
    <submittedName>
        <fullName evidence="2">Uncharacterized protein</fullName>
    </submittedName>
</protein>
<reference evidence="2" key="1">
    <citation type="submission" date="2021-02" db="EMBL/GenBank/DDBJ databases">
        <authorList>
            <person name="Nowell W R."/>
        </authorList>
    </citation>
    <scope>NUCLEOTIDE SEQUENCE</scope>
</reference>
<proteinExistence type="predicted"/>
<evidence type="ECO:0000313" key="3">
    <source>
        <dbReference type="Proteomes" id="UP000663864"/>
    </source>
</evidence>
<sequence>SPPGTNVPPCPNKLINEAQTPRGNK</sequence>
<feature type="compositionally biased region" description="Pro residues" evidence="1">
    <location>
        <begin position="1"/>
        <end position="11"/>
    </location>
</feature>
<dbReference type="AlphaFoldDB" id="A0A815WH95"/>
<feature type="non-terminal residue" evidence="2">
    <location>
        <position position="1"/>
    </location>
</feature>
<organism evidence="2 3">
    <name type="scientific">Rotaria sordida</name>
    <dbReference type="NCBI Taxonomy" id="392033"/>
    <lineage>
        <taxon>Eukaryota</taxon>
        <taxon>Metazoa</taxon>
        <taxon>Spiralia</taxon>
        <taxon>Gnathifera</taxon>
        <taxon>Rotifera</taxon>
        <taxon>Eurotatoria</taxon>
        <taxon>Bdelloidea</taxon>
        <taxon>Philodinida</taxon>
        <taxon>Philodinidae</taxon>
        <taxon>Rotaria</taxon>
    </lineage>
</organism>
<evidence type="ECO:0000256" key="1">
    <source>
        <dbReference type="SAM" id="MobiDB-lite"/>
    </source>
</evidence>
<accession>A0A815WH95</accession>
<name>A0A815WH95_9BILA</name>
<gene>
    <name evidence="2" type="ORF">ZHD862_LOCUS39209</name>
</gene>
<evidence type="ECO:0000313" key="2">
    <source>
        <dbReference type="EMBL" id="CAF1545903.1"/>
    </source>
</evidence>